<dbReference type="RefSeq" id="WP_254419169.1">
    <property type="nucleotide sequence ID" value="NZ_BAAAJB010000002.1"/>
</dbReference>
<dbReference type="Proteomes" id="UP001055940">
    <property type="component" value="Chromosome"/>
</dbReference>
<accession>A0ABY5D7Q1</accession>
<dbReference type="EMBL" id="CP099837">
    <property type="protein sequence ID" value="USY20032.1"/>
    <property type="molecule type" value="Genomic_DNA"/>
</dbReference>
<reference evidence="4" key="1">
    <citation type="submission" date="2022-06" db="EMBL/GenBank/DDBJ databases">
        <authorList>
            <person name="Ping M."/>
        </authorList>
    </citation>
    <scope>NUCLEOTIDE SEQUENCE</scope>
    <source>
        <strain evidence="4">JCM11759T</strain>
    </source>
</reference>
<feature type="transmembrane region" description="Helical" evidence="2">
    <location>
        <begin position="280"/>
        <end position="301"/>
    </location>
</feature>
<evidence type="ECO:0000256" key="1">
    <source>
        <dbReference type="SAM" id="MobiDB-lite"/>
    </source>
</evidence>
<evidence type="ECO:0000256" key="2">
    <source>
        <dbReference type="SAM" id="Phobius"/>
    </source>
</evidence>
<evidence type="ECO:0008006" key="6">
    <source>
        <dbReference type="Google" id="ProtNLM"/>
    </source>
</evidence>
<organism evidence="4 5">
    <name type="scientific">Nocardiopsis exhalans</name>
    <dbReference type="NCBI Taxonomy" id="163604"/>
    <lineage>
        <taxon>Bacteria</taxon>
        <taxon>Bacillati</taxon>
        <taxon>Actinomycetota</taxon>
        <taxon>Actinomycetes</taxon>
        <taxon>Streptosporangiales</taxon>
        <taxon>Nocardiopsidaceae</taxon>
        <taxon>Nocardiopsis</taxon>
    </lineage>
</organism>
<sequence>MWGCGAVVVILMLGMTLMMAATAEDGEAFAHVIAVLAASLTIGFFLIRGIPRVTTEQGISVDGRGISFTQKPKWWFKGRTLNLPWHELVTARGAGPTGSPQASDTPGDSASLVRVLSFYLRRTPPKELAPTWITHVAEGADSPDRDDYSPLARLHFTATPEQYQRLIGAIRSWRPDLAEAPLPTHASQPGAPAGPGFPGGPGSHGPQVGQLHGHTQAAHPRAAHPQLTADTRFELRASKRSDWSAKMFFTLLAIVIMGAPITVLLSTWSASDGLTTLLPMAMPGVIVLAALVYAWFLVVSLPHYWTRQGIQLDQYGISTYRDRMWWFRGDRSHVSWQDVHHIDSHERRRRKRPTLTLVEFHLHRTDHEMRLPVWARLLMAGESKWSFTASSRPVLLFHLENSASPRQLLRHLRQTRPDLFREQVAERAVREHDARQRQAWHAEQQGYAPRRSAYSTNAPTEWVNLRPRRLGAWAIGAAILLYFWVIMAGFLSMLFTEGAVGESIGGFVVMPLVTIPLSIWSLRAMPRCFTHQGVSVDGAGITLVQDPFLWFEGRTAHLPWSGIRMIREDRVGSGSERLMKVFMHHPDALSAVPTWCEFNNRAINEPPASAHEPLTLAVVKTPPKHRIRLLRAAAAARPDLVVTV</sequence>
<feature type="transmembrane region" description="Helical" evidence="2">
    <location>
        <begin position="503"/>
        <end position="522"/>
    </location>
</feature>
<feature type="signal peptide" evidence="3">
    <location>
        <begin position="1"/>
        <end position="20"/>
    </location>
</feature>
<evidence type="ECO:0000313" key="4">
    <source>
        <dbReference type="EMBL" id="USY20032.1"/>
    </source>
</evidence>
<gene>
    <name evidence="4" type="ORF">NE857_33225</name>
</gene>
<feature type="transmembrane region" description="Helical" evidence="2">
    <location>
        <begin position="248"/>
        <end position="268"/>
    </location>
</feature>
<keyword evidence="2" id="KW-1133">Transmembrane helix</keyword>
<proteinExistence type="predicted"/>
<feature type="transmembrane region" description="Helical" evidence="2">
    <location>
        <begin position="470"/>
        <end position="491"/>
    </location>
</feature>
<feature type="chain" id="PRO_5047469294" description="PH domain-containing protein" evidence="3">
    <location>
        <begin position="21"/>
        <end position="644"/>
    </location>
</feature>
<feature type="transmembrane region" description="Helical" evidence="2">
    <location>
        <begin position="30"/>
        <end position="47"/>
    </location>
</feature>
<evidence type="ECO:0000256" key="3">
    <source>
        <dbReference type="SAM" id="SignalP"/>
    </source>
</evidence>
<keyword evidence="3" id="KW-0732">Signal</keyword>
<name>A0ABY5D7Q1_9ACTN</name>
<evidence type="ECO:0000313" key="5">
    <source>
        <dbReference type="Proteomes" id="UP001055940"/>
    </source>
</evidence>
<keyword evidence="5" id="KW-1185">Reference proteome</keyword>
<protein>
    <recommendedName>
        <fullName evidence="6">PH domain-containing protein</fullName>
    </recommendedName>
</protein>
<feature type="region of interest" description="Disordered" evidence="1">
    <location>
        <begin position="180"/>
        <end position="225"/>
    </location>
</feature>
<keyword evidence="2" id="KW-0472">Membrane</keyword>
<keyword evidence="2" id="KW-0812">Transmembrane</keyword>